<proteinExistence type="predicted"/>
<dbReference type="EMBL" id="BMMS01000024">
    <property type="protein sequence ID" value="GGO95109.1"/>
    <property type="molecule type" value="Genomic_DNA"/>
</dbReference>
<reference evidence="1" key="1">
    <citation type="journal article" date="2014" name="Int. J. Syst. Evol. Microbiol.">
        <title>Complete genome sequence of Corynebacterium casei LMG S-19264T (=DSM 44701T), isolated from a smear-ripened cheese.</title>
        <authorList>
            <consortium name="US DOE Joint Genome Institute (JGI-PGF)"/>
            <person name="Walter F."/>
            <person name="Albersmeier A."/>
            <person name="Kalinowski J."/>
            <person name="Ruckert C."/>
        </authorList>
    </citation>
    <scope>NUCLEOTIDE SEQUENCE</scope>
    <source>
        <strain evidence="1">CGMCC 4.7201</strain>
    </source>
</reference>
<accession>A0A917ZW86</accession>
<sequence length="56" mass="5996">MAVNDGHHDAVALLRRRGAEDAHPGGTLPAHLLGLFTRTHDLLTAEAREDCRAVLG</sequence>
<gene>
    <name evidence="1" type="ORF">GCM10012280_51570</name>
</gene>
<name>A0A917ZW86_9ACTN</name>
<organism evidence="1 2">
    <name type="scientific">Wenjunlia tyrosinilytica</name>
    <dbReference type="NCBI Taxonomy" id="1544741"/>
    <lineage>
        <taxon>Bacteria</taxon>
        <taxon>Bacillati</taxon>
        <taxon>Actinomycetota</taxon>
        <taxon>Actinomycetes</taxon>
        <taxon>Kitasatosporales</taxon>
        <taxon>Streptomycetaceae</taxon>
        <taxon>Wenjunlia</taxon>
    </lineage>
</organism>
<comment type="caution">
    <text evidence="1">The sequence shown here is derived from an EMBL/GenBank/DDBJ whole genome shotgun (WGS) entry which is preliminary data.</text>
</comment>
<dbReference type="AlphaFoldDB" id="A0A917ZW86"/>
<evidence type="ECO:0000313" key="2">
    <source>
        <dbReference type="Proteomes" id="UP000641932"/>
    </source>
</evidence>
<reference evidence="1" key="2">
    <citation type="submission" date="2020-09" db="EMBL/GenBank/DDBJ databases">
        <authorList>
            <person name="Sun Q."/>
            <person name="Zhou Y."/>
        </authorList>
    </citation>
    <scope>NUCLEOTIDE SEQUENCE</scope>
    <source>
        <strain evidence="1">CGMCC 4.7201</strain>
    </source>
</reference>
<keyword evidence="2" id="KW-1185">Reference proteome</keyword>
<dbReference type="Proteomes" id="UP000641932">
    <property type="component" value="Unassembled WGS sequence"/>
</dbReference>
<dbReference type="RefSeq" id="WP_189134173.1">
    <property type="nucleotide sequence ID" value="NZ_BMMS01000024.1"/>
</dbReference>
<evidence type="ECO:0000313" key="1">
    <source>
        <dbReference type="EMBL" id="GGO95109.1"/>
    </source>
</evidence>
<protein>
    <submittedName>
        <fullName evidence="1">Uncharacterized protein</fullName>
    </submittedName>
</protein>